<proteinExistence type="predicted"/>
<evidence type="ECO:0000313" key="2">
    <source>
        <dbReference type="EMBL" id="QIH24323.1"/>
    </source>
</evidence>
<feature type="transmembrane region" description="Helical" evidence="1">
    <location>
        <begin position="16"/>
        <end position="35"/>
    </location>
</feature>
<feature type="transmembrane region" description="Helical" evidence="1">
    <location>
        <begin position="218"/>
        <end position="239"/>
    </location>
</feature>
<protein>
    <submittedName>
        <fullName evidence="2">ABC transporter permease subunit</fullName>
    </submittedName>
</protein>
<dbReference type="AlphaFoldDB" id="A0A6G7BA05"/>
<keyword evidence="1" id="KW-1133">Transmembrane helix</keyword>
<feature type="transmembrane region" description="Helical" evidence="1">
    <location>
        <begin position="163"/>
        <end position="184"/>
    </location>
</feature>
<feature type="transmembrane region" description="Helical" evidence="1">
    <location>
        <begin position="55"/>
        <end position="74"/>
    </location>
</feature>
<dbReference type="RefSeq" id="WP_006731087.1">
    <property type="nucleotide sequence ID" value="NZ_CP049223.1"/>
</dbReference>
<sequence length="246" mass="28433">MKQLRTEIKKYNRNRLWLPILVLFLFSIYWCSVSNNIQINKNSSNIFQTLVFNLYTINNLIIPFSVALLSYRMVMIDRKNRMFSVLFTNGGNEIGLFLSKYILGILILFIGFACQLIFTILSSKYYHTSINHNELILFVVAMLLGSGTMLLIQLLLSFVIESPIIPIVIGLAGSFLSMLTSGLLSKQITIFIPWEYLSTLNPYTINDSGIHPFTNYQFYFSLVLIIHLLLLIISIWLVFKERIIHE</sequence>
<organism evidence="2 3">
    <name type="scientific">Lactobacillus iners</name>
    <dbReference type="NCBI Taxonomy" id="147802"/>
    <lineage>
        <taxon>Bacteria</taxon>
        <taxon>Bacillati</taxon>
        <taxon>Bacillota</taxon>
        <taxon>Bacilli</taxon>
        <taxon>Lactobacillales</taxon>
        <taxon>Lactobacillaceae</taxon>
        <taxon>Lactobacillus</taxon>
    </lineage>
</organism>
<dbReference type="Pfam" id="PF12730">
    <property type="entry name" value="ABC2_membrane_4"/>
    <property type="match status" value="1"/>
</dbReference>
<keyword evidence="1" id="KW-0472">Membrane</keyword>
<dbReference type="GeneID" id="93222028"/>
<feature type="transmembrane region" description="Helical" evidence="1">
    <location>
        <begin position="101"/>
        <end position="123"/>
    </location>
</feature>
<accession>A0A6G7BA05</accession>
<feature type="transmembrane region" description="Helical" evidence="1">
    <location>
        <begin position="135"/>
        <end position="156"/>
    </location>
</feature>
<name>A0A6G7BA05_9LACO</name>
<reference evidence="2 3" key="1">
    <citation type="submission" date="2020-02" db="EMBL/GenBank/DDBJ databases">
        <title>Complete genome sequences of six Lactobacillus iners strains isolated from the human vagina.</title>
        <authorList>
            <person name="France M.T."/>
            <person name="Rutt L."/>
            <person name="Narina S."/>
            <person name="Arbaugh S."/>
            <person name="Humphrys M.S."/>
            <person name="Ma B."/>
            <person name="Hayward M.R."/>
            <person name="Relman D."/>
            <person name="Kwon D.S."/>
            <person name="Ravel J."/>
        </authorList>
    </citation>
    <scope>NUCLEOTIDE SEQUENCE [LARGE SCALE GENOMIC DNA]</scope>
    <source>
        <strain evidence="2 3">C0210C1</strain>
    </source>
</reference>
<evidence type="ECO:0000313" key="3">
    <source>
        <dbReference type="Proteomes" id="UP000501676"/>
    </source>
</evidence>
<dbReference type="EMBL" id="CP049228">
    <property type="protein sequence ID" value="QIH24323.1"/>
    <property type="molecule type" value="Genomic_DNA"/>
</dbReference>
<keyword evidence="1" id="KW-0812">Transmembrane</keyword>
<dbReference type="Proteomes" id="UP000501676">
    <property type="component" value="Chromosome"/>
</dbReference>
<gene>
    <name evidence="2" type="ORF">G6Z83_06535</name>
</gene>
<evidence type="ECO:0000256" key="1">
    <source>
        <dbReference type="SAM" id="Phobius"/>
    </source>
</evidence>